<protein>
    <submittedName>
        <fullName evidence="4">Putative long-chain-fatty-acid--CoA ligase</fullName>
        <ecNumber evidence="4">6.2.1.3</ecNumber>
    </submittedName>
</protein>
<sequence>MGELQAGRSEDASTFPRLLLQHARRQPSGVAWREKNLGVWQSITWARGLDWVRRLACGLAALGLQRGEHVAIVGENRPRLYAVMLAAQTLGAIPAPLYQDAVAAELAYPLELAAMRFAIVEDQEQVDKLLDMRGALPLLDHILFHNPRGLRQNTARGLLSLDEVEALGRQHHALHPDLFEQVVAQGRPEDVAALFFTSGTTGHPKGVVHTHASLIDRARAGAAFDRLTAREDVLAYLPPAWIGQNIFSYAQHLVCGYTVNCPESPSTVAIDLGEIGPTYYFAPPRVFEALLTKVQVRMDDATGFKRWLYRASIALAERVQGARDAGGHPALRDRLLLPLVNALMLAPLRNGLGLSRVRVAYTAGEAIGPELFRFYRGIGINLKQLYGSTETAVFVCMQPDSGARSDSVGLPAPGVELRVSDSGEIVLRSAGLLREYYRNPEATAEVLDADGWYHTGDAGWIEPDGQLRIIDRAKDVSRLADGTLFAPKLIENKLKFYPAIKEAVAFGAERAHVVALLNIDFAAVGNWAEKRALPYSGYADLAAKPEVLALLADCVARVNADLAADPHTAGVQVHRFAVLHKELDPDDEELTRTRKVRRRFVAQKYAALVAALYDPSRQQQHIHVQVRFDDGRTGSVQADLPLVDATVHPALRQAA</sequence>
<keyword evidence="1" id="KW-0547">Nucleotide-binding</keyword>
<dbReference type="Pfam" id="PF00501">
    <property type="entry name" value="AMP-binding"/>
    <property type="match status" value="1"/>
</dbReference>
<evidence type="ECO:0000259" key="3">
    <source>
        <dbReference type="Pfam" id="PF00501"/>
    </source>
</evidence>
<evidence type="ECO:0000256" key="2">
    <source>
        <dbReference type="ARBA" id="ARBA00022840"/>
    </source>
</evidence>
<dbReference type="AlphaFoldDB" id="E6PNQ5"/>
<dbReference type="GO" id="GO:0016020">
    <property type="term" value="C:membrane"/>
    <property type="evidence" value="ECO:0007669"/>
    <property type="project" value="TreeGrafter"/>
</dbReference>
<dbReference type="PANTHER" id="PTHR43272:SF33">
    <property type="entry name" value="AMP-BINDING DOMAIN-CONTAINING PROTEIN-RELATED"/>
    <property type="match status" value="1"/>
</dbReference>
<accession>E6PNQ5</accession>
<dbReference type="InterPro" id="IPR042099">
    <property type="entry name" value="ANL_N_sf"/>
</dbReference>
<evidence type="ECO:0000256" key="1">
    <source>
        <dbReference type="ARBA" id="ARBA00022741"/>
    </source>
</evidence>
<feature type="domain" description="AMP-dependent synthetase/ligase" evidence="3">
    <location>
        <begin position="21"/>
        <end position="437"/>
    </location>
</feature>
<gene>
    <name evidence="4" type="ORF">CARN2_1416</name>
</gene>
<dbReference type="PROSITE" id="PS00455">
    <property type="entry name" value="AMP_BINDING"/>
    <property type="match status" value="1"/>
</dbReference>
<dbReference type="PANTHER" id="PTHR43272">
    <property type="entry name" value="LONG-CHAIN-FATTY-ACID--COA LIGASE"/>
    <property type="match status" value="1"/>
</dbReference>
<dbReference type="GO" id="GO:0005524">
    <property type="term" value="F:ATP binding"/>
    <property type="evidence" value="ECO:0007669"/>
    <property type="project" value="UniProtKB-KW"/>
</dbReference>
<dbReference type="SUPFAM" id="SSF56801">
    <property type="entry name" value="Acetyl-CoA synthetase-like"/>
    <property type="match status" value="1"/>
</dbReference>
<organism evidence="4">
    <name type="scientific">mine drainage metagenome</name>
    <dbReference type="NCBI Taxonomy" id="410659"/>
    <lineage>
        <taxon>unclassified sequences</taxon>
        <taxon>metagenomes</taxon>
        <taxon>ecological metagenomes</taxon>
    </lineage>
</organism>
<keyword evidence="4" id="KW-0436">Ligase</keyword>
<comment type="caution">
    <text evidence="4">The sequence shown here is derived from an EMBL/GenBank/DDBJ whole genome shotgun (WGS) entry which is preliminary data.</text>
</comment>
<proteinExistence type="predicted"/>
<name>E6PNQ5_9ZZZZ</name>
<dbReference type="Gene3D" id="3.40.50.12780">
    <property type="entry name" value="N-terminal domain of ligase-like"/>
    <property type="match status" value="2"/>
</dbReference>
<dbReference type="EMBL" id="CABM01000027">
    <property type="protein sequence ID" value="CBH96557.1"/>
    <property type="molecule type" value="Genomic_DNA"/>
</dbReference>
<reference evidence="4" key="1">
    <citation type="submission" date="2009-10" db="EMBL/GenBank/DDBJ databases">
        <title>Diversity of trophic interactions inside an arsenic-rich microbial ecosystem.</title>
        <authorList>
            <person name="Bertin P.N."/>
            <person name="Heinrich-Salmeron A."/>
            <person name="Pelletier E."/>
            <person name="Goulhen-Chollet F."/>
            <person name="Arsene-Ploetze F."/>
            <person name="Gallien S."/>
            <person name="Calteau A."/>
            <person name="Vallenet D."/>
            <person name="Casiot C."/>
            <person name="Chane-Woon-Ming B."/>
            <person name="Giloteaux L."/>
            <person name="Barakat M."/>
            <person name="Bonnefoy V."/>
            <person name="Bruneel O."/>
            <person name="Chandler M."/>
            <person name="Cleiss J."/>
            <person name="Duran R."/>
            <person name="Elbaz-Poulichet F."/>
            <person name="Fonknechten N."/>
            <person name="Lauga B."/>
            <person name="Mornico D."/>
            <person name="Ortet P."/>
            <person name="Schaeffer C."/>
            <person name="Siguier P."/>
            <person name="Alexander Thil Smith A."/>
            <person name="Van Dorsselaer A."/>
            <person name="Weissenbach J."/>
            <person name="Medigue C."/>
            <person name="Le Paslier D."/>
        </authorList>
    </citation>
    <scope>NUCLEOTIDE SEQUENCE</scope>
</reference>
<keyword evidence="2" id="KW-0067">ATP-binding</keyword>
<dbReference type="GO" id="GO:0004467">
    <property type="term" value="F:long-chain fatty acid-CoA ligase activity"/>
    <property type="evidence" value="ECO:0007669"/>
    <property type="project" value="UniProtKB-EC"/>
</dbReference>
<dbReference type="EC" id="6.2.1.3" evidence="4"/>
<dbReference type="InterPro" id="IPR000873">
    <property type="entry name" value="AMP-dep_synth/lig_dom"/>
</dbReference>
<evidence type="ECO:0000313" key="4">
    <source>
        <dbReference type="EMBL" id="CBH96557.1"/>
    </source>
</evidence>
<dbReference type="InterPro" id="IPR020845">
    <property type="entry name" value="AMP-binding_CS"/>
</dbReference>